<evidence type="ECO:0000313" key="2">
    <source>
        <dbReference type="Proteomes" id="UP000756921"/>
    </source>
</evidence>
<name>A0A9P6G8K1_9PLEO</name>
<keyword evidence="2" id="KW-1185">Reference proteome</keyword>
<gene>
    <name evidence="1" type="ORF">PMIN01_11046</name>
</gene>
<evidence type="ECO:0000313" key="1">
    <source>
        <dbReference type="EMBL" id="KAF9731087.1"/>
    </source>
</evidence>
<reference evidence="1" key="1">
    <citation type="journal article" date="2020" name="Mol. Plant Microbe Interact.">
        <title>Genome Sequence of the Biocontrol Agent Coniothyrium minitans strain Conio (IMI 134523).</title>
        <authorList>
            <person name="Patel D."/>
            <person name="Shittu T.A."/>
            <person name="Baroncelli R."/>
            <person name="Muthumeenakshi S."/>
            <person name="Osborne T.H."/>
            <person name="Janganan T.K."/>
            <person name="Sreenivasaprasad S."/>
        </authorList>
    </citation>
    <scope>NUCLEOTIDE SEQUENCE</scope>
    <source>
        <strain evidence="1">Conio</strain>
    </source>
</reference>
<protein>
    <submittedName>
        <fullName evidence="1">Uncharacterized protein</fullName>
    </submittedName>
</protein>
<accession>A0A9P6G8K1</accession>
<sequence length="48" mass="5341">MCTRIHHTYACGHVVSEKAPCAASRSANCGENKVKNVKHDEKCDRCDH</sequence>
<dbReference type="EMBL" id="WJXW01000013">
    <property type="protein sequence ID" value="KAF9731087.1"/>
    <property type="molecule type" value="Genomic_DNA"/>
</dbReference>
<organism evidence="1 2">
    <name type="scientific">Paraphaeosphaeria minitans</name>
    <dbReference type="NCBI Taxonomy" id="565426"/>
    <lineage>
        <taxon>Eukaryota</taxon>
        <taxon>Fungi</taxon>
        <taxon>Dikarya</taxon>
        <taxon>Ascomycota</taxon>
        <taxon>Pezizomycotina</taxon>
        <taxon>Dothideomycetes</taxon>
        <taxon>Pleosporomycetidae</taxon>
        <taxon>Pleosporales</taxon>
        <taxon>Massarineae</taxon>
        <taxon>Didymosphaeriaceae</taxon>
        <taxon>Paraphaeosphaeria</taxon>
    </lineage>
</organism>
<dbReference type="AlphaFoldDB" id="A0A9P6G8K1"/>
<comment type="caution">
    <text evidence="1">The sequence shown here is derived from an EMBL/GenBank/DDBJ whole genome shotgun (WGS) entry which is preliminary data.</text>
</comment>
<dbReference type="Proteomes" id="UP000756921">
    <property type="component" value="Unassembled WGS sequence"/>
</dbReference>
<dbReference type="OrthoDB" id="3760002at2759"/>
<proteinExistence type="predicted"/>